<protein>
    <recommendedName>
        <fullName evidence="3">SWIM-type domain-containing protein</fullName>
    </recommendedName>
</protein>
<keyword evidence="5" id="KW-1185">Reference proteome</keyword>
<evidence type="ECO:0000259" key="3">
    <source>
        <dbReference type="PROSITE" id="PS50966"/>
    </source>
</evidence>
<keyword evidence="1" id="KW-0863">Zinc-finger</keyword>
<feature type="compositionally biased region" description="Basic and acidic residues" evidence="2">
    <location>
        <begin position="146"/>
        <end position="156"/>
    </location>
</feature>
<accession>A0A917R805</accession>
<gene>
    <name evidence="4" type="ORF">GCM10011588_06770</name>
</gene>
<reference evidence="4" key="1">
    <citation type="journal article" date="2014" name="Int. J. Syst. Evol. Microbiol.">
        <title>Complete genome sequence of Corynebacterium casei LMG S-19264T (=DSM 44701T), isolated from a smear-ripened cheese.</title>
        <authorList>
            <consortium name="US DOE Joint Genome Institute (JGI-PGF)"/>
            <person name="Walter F."/>
            <person name="Albersmeier A."/>
            <person name="Kalinowski J."/>
            <person name="Ruckert C."/>
        </authorList>
    </citation>
    <scope>NUCLEOTIDE SEQUENCE</scope>
    <source>
        <strain evidence="4">CGMCC 4.3508</strain>
    </source>
</reference>
<evidence type="ECO:0000256" key="1">
    <source>
        <dbReference type="PROSITE-ProRule" id="PRU00325"/>
    </source>
</evidence>
<name>A0A917R805_9NOCA</name>
<dbReference type="GO" id="GO:0008270">
    <property type="term" value="F:zinc ion binding"/>
    <property type="evidence" value="ECO:0007669"/>
    <property type="project" value="UniProtKB-KW"/>
</dbReference>
<feature type="domain" description="SWIM-type" evidence="3">
    <location>
        <begin position="100"/>
        <end position="135"/>
    </location>
</feature>
<evidence type="ECO:0000256" key="2">
    <source>
        <dbReference type="SAM" id="MobiDB-lite"/>
    </source>
</evidence>
<reference evidence="4" key="2">
    <citation type="submission" date="2020-09" db="EMBL/GenBank/DDBJ databases">
        <authorList>
            <person name="Sun Q."/>
            <person name="Zhou Y."/>
        </authorList>
    </citation>
    <scope>NUCLEOTIDE SEQUENCE</scope>
    <source>
        <strain evidence="4">CGMCC 4.3508</strain>
    </source>
</reference>
<dbReference type="Proteomes" id="UP000638263">
    <property type="component" value="Unassembled WGS sequence"/>
</dbReference>
<dbReference type="EMBL" id="BMMH01000001">
    <property type="protein sequence ID" value="GGK95047.1"/>
    <property type="molecule type" value="Genomic_DNA"/>
</dbReference>
<dbReference type="AlphaFoldDB" id="A0A917R805"/>
<sequence length="186" mass="20164">MADNEFGYTTWGMDWVRLAEPLRQTRPDPLLPRARSIARNDGVHAVTEGRIVRAQIHRGGQASVTHIELTPLARTAVTALTGIVGVEPTLLTDEMHAAARAADIPVAPELAAIDCSCSARTARCVHVLATFYDLARRVDEDPRLSLDLQGFDHPDHGAAPGDSGGAPETPRWIPLNTLDPAMFFEV</sequence>
<comment type="caution">
    <text evidence="4">The sequence shown here is derived from an EMBL/GenBank/DDBJ whole genome shotgun (WGS) entry which is preliminary data.</text>
</comment>
<keyword evidence="1" id="KW-0479">Metal-binding</keyword>
<proteinExistence type="predicted"/>
<dbReference type="RefSeq" id="WP_062996006.1">
    <property type="nucleotide sequence ID" value="NZ_BMMH01000001.1"/>
</dbReference>
<dbReference type="PROSITE" id="PS50966">
    <property type="entry name" value="ZF_SWIM"/>
    <property type="match status" value="1"/>
</dbReference>
<dbReference type="InterPro" id="IPR007527">
    <property type="entry name" value="Znf_SWIM"/>
</dbReference>
<feature type="region of interest" description="Disordered" evidence="2">
    <location>
        <begin position="146"/>
        <end position="171"/>
    </location>
</feature>
<organism evidence="4 5">
    <name type="scientific">Nocardia jinanensis</name>
    <dbReference type="NCBI Taxonomy" id="382504"/>
    <lineage>
        <taxon>Bacteria</taxon>
        <taxon>Bacillati</taxon>
        <taxon>Actinomycetota</taxon>
        <taxon>Actinomycetes</taxon>
        <taxon>Mycobacteriales</taxon>
        <taxon>Nocardiaceae</taxon>
        <taxon>Nocardia</taxon>
    </lineage>
</organism>
<keyword evidence="1" id="KW-0862">Zinc</keyword>
<evidence type="ECO:0000313" key="4">
    <source>
        <dbReference type="EMBL" id="GGK95047.1"/>
    </source>
</evidence>
<evidence type="ECO:0000313" key="5">
    <source>
        <dbReference type="Proteomes" id="UP000638263"/>
    </source>
</evidence>